<organism evidence="2 3">
    <name type="scientific">Thermococcus argininiproducens</name>
    <dbReference type="NCBI Taxonomy" id="2866384"/>
    <lineage>
        <taxon>Archaea</taxon>
        <taxon>Methanobacteriati</taxon>
        <taxon>Methanobacteriota</taxon>
        <taxon>Thermococci</taxon>
        <taxon>Thermococcales</taxon>
        <taxon>Thermococcaceae</taxon>
        <taxon>Thermococcus</taxon>
    </lineage>
</organism>
<dbReference type="GO" id="GO:0016779">
    <property type="term" value="F:nucleotidyltransferase activity"/>
    <property type="evidence" value="ECO:0007669"/>
    <property type="project" value="InterPro"/>
</dbReference>
<name>A0A9E7MCZ4_9EURY</name>
<feature type="domain" description="Polymerase nucleotidyl transferase" evidence="1">
    <location>
        <begin position="25"/>
        <end position="96"/>
    </location>
</feature>
<evidence type="ECO:0000313" key="3">
    <source>
        <dbReference type="Proteomes" id="UP001056425"/>
    </source>
</evidence>
<dbReference type="Pfam" id="PF01909">
    <property type="entry name" value="NTP_transf_2"/>
    <property type="match status" value="1"/>
</dbReference>
<keyword evidence="3" id="KW-1185">Reference proteome</keyword>
<evidence type="ECO:0000259" key="1">
    <source>
        <dbReference type="Pfam" id="PF01909"/>
    </source>
</evidence>
<reference evidence="2 3" key="1">
    <citation type="submission" date="2021-08" db="EMBL/GenBank/DDBJ databases">
        <title>Thermococcus onnuriiensis IOH2.</title>
        <authorList>
            <person name="Park Y.-J."/>
        </authorList>
    </citation>
    <scope>NUCLEOTIDE SEQUENCE [LARGE SCALE GENOMIC DNA]</scope>
    <source>
        <strain evidence="2 3">IOH2</strain>
    </source>
</reference>
<accession>A0A9E7MCZ4</accession>
<dbReference type="CDD" id="cd05403">
    <property type="entry name" value="NT_KNTase_like"/>
    <property type="match status" value="1"/>
</dbReference>
<dbReference type="Gene3D" id="3.30.460.10">
    <property type="entry name" value="Beta Polymerase, domain 2"/>
    <property type="match status" value="1"/>
</dbReference>
<dbReference type="SUPFAM" id="SSF81301">
    <property type="entry name" value="Nucleotidyltransferase"/>
    <property type="match status" value="1"/>
</dbReference>
<dbReference type="InterPro" id="IPR002934">
    <property type="entry name" value="Polymerase_NTP_transf_dom"/>
</dbReference>
<dbReference type="Proteomes" id="UP001056425">
    <property type="component" value="Chromosome"/>
</dbReference>
<dbReference type="AlphaFoldDB" id="A0A9E7MCZ4"/>
<gene>
    <name evidence="2" type="ORF">K1720_10510</name>
</gene>
<dbReference type="KEGG" id="thei:K1720_10510"/>
<dbReference type="InterPro" id="IPR043519">
    <property type="entry name" value="NT_sf"/>
</dbReference>
<proteinExistence type="predicted"/>
<sequence length="240" mass="27762">MPNQSLRKSEVLNCIRSRIEKDKRLKGEIYSLIIYGSFVRGDFVKEVSDVDFFVVIRDNEDILTDLRSILEECIKSLNPVEVDLAWEFLGNLHDPLNKGVPFKFLTIYQKDFLENHIVVYGDEIAQLLPKYRFEELIEWRAKRLLKLAERHNENLKMLHITAGEAVRLLALINGAESLKKGDVLKILQSLGDKEALSIYEAYINGRSMPFSGPFLKGFIISRCEKMLKTIRASNKRFKIL</sequence>
<protein>
    <submittedName>
        <fullName evidence="2">Nucleotidyltransferase domain-containing protein</fullName>
    </submittedName>
</protein>
<evidence type="ECO:0000313" key="2">
    <source>
        <dbReference type="EMBL" id="USH00998.1"/>
    </source>
</evidence>
<dbReference type="EMBL" id="CP080572">
    <property type="protein sequence ID" value="USH00998.1"/>
    <property type="molecule type" value="Genomic_DNA"/>
</dbReference>